<sequence>MLLLPRTILLLVVSIFVSGTFTQNVTFVLMGGSAGAHLSMLYGYGWDRIEENIKAIVNIVGPVDLNDPSYSQNPLYSELFYDLVGPCAYSECPDLHNASSPVIYVTQNSTKTIGFYGSLDFLVPSTQMPIIRDKLDEFGVTNKFFVYEGGHHWNWKILKFPTMVCSSCTAVWLGALAVAVYFIYKFIQGRLAQNKLDRWNNTPKDLVILHGFEAAKTMPNASPFVLKVQTYLRMANIPHKMDYADAMGPKGKAPWISINSQHIADSELIIDFLRKKFEKNLNGKYTEKEIAIASTVNVMLNEHFLWGVALERWVYGPSSRLAKVFDIPFPIRVMIGRTVNKRAKGQGMGLHTESEAVHLASKDLRYVSTILGSNKFICGDEPCELDAGIFSQLAMALWGVPDSPYEKLMNGELKNLKEYCLRMKERYWSDWDQILAKK</sequence>
<dbReference type="InterPro" id="IPR036282">
    <property type="entry name" value="Glutathione-S-Trfase_C_sf"/>
</dbReference>
<dbReference type="InterPro" id="IPR026928">
    <property type="entry name" value="FAX/IsoI-like"/>
</dbReference>
<evidence type="ECO:0000256" key="1">
    <source>
        <dbReference type="ARBA" id="ARBA00006475"/>
    </source>
</evidence>
<feature type="chain" id="PRO_5012985609" evidence="3">
    <location>
        <begin position="23"/>
        <end position="438"/>
    </location>
</feature>
<evidence type="ECO:0000259" key="5">
    <source>
        <dbReference type="Pfam" id="PF17172"/>
    </source>
</evidence>
<dbReference type="Pfam" id="PF17171">
    <property type="entry name" value="GST_C_6"/>
    <property type="match status" value="1"/>
</dbReference>
<dbReference type="SUPFAM" id="SSF53474">
    <property type="entry name" value="alpha/beta-Hydrolases"/>
    <property type="match status" value="1"/>
</dbReference>
<comment type="caution">
    <text evidence="7">The sequence shown here is derived from an EMBL/GenBank/DDBJ whole genome shotgun (WGS) entry which is preliminary data.</text>
</comment>
<organism evidence="7 8">
    <name type="scientific">Folsomia candida</name>
    <name type="common">Springtail</name>
    <dbReference type="NCBI Taxonomy" id="158441"/>
    <lineage>
        <taxon>Eukaryota</taxon>
        <taxon>Metazoa</taxon>
        <taxon>Ecdysozoa</taxon>
        <taxon>Arthropoda</taxon>
        <taxon>Hexapoda</taxon>
        <taxon>Collembola</taxon>
        <taxon>Entomobryomorpha</taxon>
        <taxon>Isotomoidea</taxon>
        <taxon>Isotomidae</taxon>
        <taxon>Proisotominae</taxon>
        <taxon>Folsomia</taxon>
    </lineage>
</organism>
<dbReference type="InterPro" id="IPR050931">
    <property type="entry name" value="Mito_Protein_Transport_Metaxin"/>
</dbReference>
<protein>
    <submittedName>
        <fullName evidence="7">Failed axon connections</fullName>
    </submittedName>
</protein>
<accession>A0A226EQG6</accession>
<dbReference type="AlphaFoldDB" id="A0A226EQG6"/>
<dbReference type="InterPro" id="IPR029058">
    <property type="entry name" value="AB_hydrolase_fold"/>
</dbReference>
<dbReference type="SFLD" id="SFLDG01180">
    <property type="entry name" value="SUF1"/>
    <property type="match status" value="1"/>
</dbReference>
<dbReference type="PANTHER" id="PTHR12289">
    <property type="entry name" value="METAXIN RELATED"/>
    <property type="match status" value="1"/>
</dbReference>
<dbReference type="Proteomes" id="UP000198287">
    <property type="component" value="Unassembled WGS sequence"/>
</dbReference>
<keyword evidence="2" id="KW-1133">Transmembrane helix</keyword>
<evidence type="ECO:0000256" key="2">
    <source>
        <dbReference type="SAM" id="Phobius"/>
    </source>
</evidence>
<dbReference type="SFLD" id="SFLDS00019">
    <property type="entry name" value="Glutathione_Transferase_(cytos"/>
    <property type="match status" value="1"/>
</dbReference>
<dbReference type="InterPro" id="IPR033468">
    <property type="entry name" value="Metaxin_GST"/>
</dbReference>
<feature type="domain" description="Metaxin glutathione S-transferase" evidence="4">
    <location>
        <begin position="360"/>
        <end position="423"/>
    </location>
</feature>
<dbReference type="InterPro" id="IPR036249">
    <property type="entry name" value="Thioredoxin-like_sf"/>
</dbReference>
<proteinExistence type="inferred from homology"/>
<comment type="similarity">
    <text evidence="1">Belongs to the FAX family.</text>
</comment>
<dbReference type="PANTHER" id="PTHR12289:SF41">
    <property type="entry name" value="FAILED AXON CONNECTIONS-RELATED"/>
    <property type="match status" value="1"/>
</dbReference>
<feature type="domain" description="Thioredoxin-like fold" evidence="5">
    <location>
        <begin position="223"/>
        <end position="315"/>
    </location>
</feature>
<keyword evidence="3" id="KW-0732">Signal</keyword>
<dbReference type="SUPFAM" id="SSF47616">
    <property type="entry name" value="GST C-terminal domain-like"/>
    <property type="match status" value="1"/>
</dbReference>
<dbReference type="CDD" id="cd03193">
    <property type="entry name" value="GST_C_Metaxin"/>
    <property type="match status" value="1"/>
</dbReference>
<name>A0A226EQG6_FOLCA</name>
<feature type="signal peptide" evidence="3">
    <location>
        <begin position="1"/>
        <end position="22"/>
    </location>
</feature>
<dbReference type="EMBL" id="LNIX01000002">
    <property type="protein sequence ID" value="OXA59061.1"/>
    <property type="molecule type" value="Genomic_DNA"/>
</dbReference>
<keyword evidence="2" id="KW-0472">Membrane</keyword>
<dbReference type="SFLD" id="SFLDG01200">
    <property type="entry name" value="SUF1.1"/>
    <property type="match status" value="1"/>
</dbReference>
<dbReference type="GO" id="GO:0005737">
    <property type="term" value="C:cytoplasm"/>
    <property type="evidence" value="ECO:0007669"/>
    <property type="project" value="TreeGrafter"/>
</dbReference>
<feature type="transmembrane region" description="Helical" evidence="2">
    <location>
        <begin position="169"/>
        <end position="187"/>
    </location>
</feature>
<feature type="domain" description="BD-FAE-like" evidence="6">
    <location>
        <begin position="26"/>
        <end position="135"/>
    </location>
</feature>
<evidence type="ECO:0000259" key="4">
    <source>
        <dbReference type="Pfam" id="PF17171"/>
    </source>
</evidence>
<reference evidence="7 8" key="1">
    <citation type="submission" date="2015-12" db="EMBL/GenBank/DDBJ databases">
        <title>The genome of Folsomia candida.</title>
        <authorList>
            <person name="Faddeeva A."/>
            <person name="Derks M.F."/>
            <person name="Anvar Y."/>
            <person name="Smit S."/>
            <person name="Van Straalen N."/>
            <person name="Roelofs D."/>
        </authorList>
    </citation>
    <scope>NUCLEOTIDE SEQUENCE [LARGE SCALE GENOMIC DNA]</scope>
    <source>
        <strain evidence="7 8">VU population</strain>
        <tissue evidence="7">Whole body</tissue>
    </source>
</reference>
<dbReference type="Pfam" id="PF20434">
    <property type="entry name" value="BD-FAE"/>
    <property type="match status" value="1"/>
</dbReference>
<dbReference type="SUPFAM" id="SSF52833">
    <property type="entry name" value="Thioredoxin-like"/>
    <property type="match status" value="1"/>
</dbReference>
<dbReference type="Gene3D" id="3.40.50.1820">
    <property type="entry name" value="alpha/beta hydrolase"/>
    <property type="match status" value="1"/>
</dbReference>
<evidence type="ECO:0000313" key="8">
    <source>
        <dbReference type="Proteomes" id="UP000198287"/>
    </source>
</evidence>
<evidence type="ECO:0000256" key="3">
    <source>
        <dbReference type="SAM" id="SignalP"/>
    </source>
</evidence>
<dbReference type="InterPro" id="IPR040079">
    <property type="entry name" value="Glutathione_S-Trfase"/>
</dbReference>
<dbReference type="OrthoDB" id="5809458at2759"/>
<evidence type="ECO:0000313" key="7">
    <source>
        <dbReference type="EMBL" id="OXA59061.1"/>
    </source>
</evidence>
<dbReference type="InterPro" id="IPR012336">
    <property type="entry name" value="Thioredoxin-like_fold"/>
</dbReference>
<dbReference type="Pfam" id="PF17172">
    <property type="entry name" value="GST_N_4"/>
    <property type="match status" value="1"/>
</dbReference>
<evidence type="ECO:0000259" key="6">
    <source>
        <dbReference type="Pfam" id="PF20434"/>
    </source>
</evidence>
<keyword evidence="8" id="KW-1185">Reference proteome</keyword>
<keyword evidence="2" id="KW-0812">Transmembrane</keyword>
<dbReference type="InterPro" id="IPR049492">
    <property type="entry name" value="BD-FAE-like_dom"/>
</dbReference>
<gene>
    <name evidence="7" type="ORF">Fcan01_04806</name>
</gene>